<dbReference type="AlphaFoldDB" id="A0A5K7YTK7"/>
<feature type="domain" description="Reverse transcriptase" evidence="10">
    <location>
        <begin position="102"/>
        <end position="328"/>
    </location>
</feature>
<keyword evidence="2" id="KW-0808">Transferase</keyword>
<comment type="catalytic activity">
    <reaction evidence="9">
        <text>DNA(n) + a 2'-deoxyribonucleoside 5'-triphosphate = DNA(n+1) + diphosphate</text>
        <dbReference type="Rhea" id="RHEA:22508"/>
        <dbReference type="Rhea" id="RHEA-COMP:17339"/>
        <dbReference type="Rhea" id="RHEA-COMP:17340"/>
        <dbReference type="ChEBI" id="CHEBI:33019"/>
        <dbReference type="ChEBI" id="CHEBI:61560"/>
        <dbReference type="ChEBI" id="CHEBI:173112"/>
        <dbReference type="EC" id="2.7.7.49"/>
    </reaction>
</comment>
<dbReference type="PROSITE" id="PS50878">
    <property type="entry name" value="RT_POL"/>
    <property type="match status" value="1"/>
</dbReference>
<dbReference type="InterPro" id="IPR030931">
    <property type="entry name" value="Group_II_RT_mat"/>
</dbReference>
<keyword evidence="3" id="KW-0548">Nucleotidyltransferase</keyword>
<dbReference type="InterPro" id="IPR013597">
    <property type="entry name" value="Mat_intron_G2"/>
</dbReference>
<dbReference type="GO" id="GO:0003964">
    <property type="term" value="F:RNA-directed DNA polymerase activity"/>
    <property type="evidence" value="ECO:0007669"/>
    <property type="project" value="UniProtKB-KW"/>
</dbReference>
<dbReference type="OrthoDB" id="5366084at2"/>
<dbReference type="PANTHER" id="PTHR34047">
    <property type="entry name" value="NUCLEAR INTRON MATURASE 1, MITOCHONDRIAL-RELATED"/>
    <property type="match status" value="1"/>
</dbReference>
<evidence type="ECO:0000256" key="9">
    <source>
        <dbReference type="ARBA" id="ARBA00048173"/>
    </source>
</evidence>
<dbReference type="EC" id="2.7.7.49" evidence="1"/>
<dbReference type="NCBIfam" id="TIGR04416">
    <property type="entry name" value="group_II_RT_mat"/>
    <property type="match status" value="1"/>
</dbReference>
<dbReference type="EMBL" id="AP021874">
    <property type="protein sequence ID" value="BBO71968.1"/>
    <property type="molecule type" value="Genomic_DNA"/>
</dbReference>
<evidence type="ECO:0000259" key="10">
    <source>
        <dbReference type="PROSITE" id="PS50878"/>
    </source>
</evidence>
<dbReference type="Pfam" id="PF08388">
    <property type="entry name" value="GIIM"/>
    <property type="match status" value="1"/>
</dbReference>
<keyword evidence="5" id="KW-0460">Magnesium</keyword>
<evidence type="ECO:0000256" key="5">
    <source>
        <dbReference type="ARBA" id="ARBA00022842"/>
    </source>
</evidence>
<keyword evidence="6 11" id="KW-0695">RNA-directed DNA polymerase</keyword>
<dbReference type="GO" id="GO:0051607">
    <property type="term" value="P:defense response to virus"/>
    <property type="evidence" value="ECO:0007669"/>
    <property type="project" value="UniProtKB-KW"/>
</dbReference>
<evidence type="ECO:0000313" key="12">
    <source>
        <dbReference type="Proteomes" id="UP000427906"/>
    </source>
</evidence>
<dbReference type="InterPro" id="IPR000123">
    <property type="entry name" value="Reverse_transcriptase_msDNA"/>
</dbReference>
<dbReference type="GO" id="GO:0046872">
    <property type="term" value="F:metal ion binding"/>
    <property type="evidence" value="ECO:0007669"/>
    <property type="project" value="UniProtKB-KW"/>
</dbReference>
<dbReference type="GO" id="GO:0003723">
    <property type="term" value="F:RNA binding"/>
    <property type="evidence" value="ECO:0007669"/>
    <property type="project" value="InterPro"/>
</dbReference>
<dbReference type="InterPro" id="IPR051083">
    <property type="entry name" value="GrpII_Intron_Splice-Mob/Def"/>
</dbReference>
<keyword evidence="4" id="KW-0479">Metal-binding</keyword>
<evidence type="ECO:0000256" key="8">
    <source>
        <dbReference type="ARBA" id="ARBA00034120"/>
    </source>
</evidence>
<evidence type="ECO:0000256" key="7">
    <source>
        <dbReference type="ARBA" id="ARBA00023118"/>
    </source>
</evidence>
<gene>
    <name evidence="11" type="ORF">DSCA_58980</name>
</gene>
<protein>
    <recommendedName>
        <fullName evidence="1">RNA-directed DNA polymerase</fullName>
        <ecNumber evidence="1">2.7.7.49</ecNumber>
    </recommendedName>
</protein>
<dbReference type="Pfam" id="PF00078">
    <property type="entry name" value="RVT_1"/>
    <property type="match status" value="1"/>
</dbReference>
<proteinExistence type="inferred from homology"/>
<organism evidence="11 12">
    <name type="scientific">Desulfosarcina alkanivorans</name>
    <dbReference type="NCBI Taxonomy" id="571177"/>
    <lineage>
        <taxon>Bacteria</taxon>
        <taxon>Pseudomonadati</taxon>
        <taxon>Thermodesulfobacteriota</taxon>
        <taxon>Desulfobacteria</taxon>
        <taxon>Desulfobacterales</taxon>
        <taxon>Desulfosarcinaceae</taxon>
        <taxon>Desulfosarcina</taxon>
    </lineage>
</organism>
<dbReference type="SUPFAM" id="SSF56672">
    <property type="entry name" value="DNA/RNA polymerases"/>
    <property type="match status" value="1"/>
</dbReference>
<evidence type="ECO:0000256" key="1">
    <source>
        <dbReference type="ARBA" id="ARBA00012493"/>
    </source>
</evidence>
<accession>A0A5K7YTK7</accession>
<dbReference type="InterPro" id="IPR043502">
    <property type="entry name" value="DNA/RNA_pol_sf"/>
</dbReference>
<dbReference type="RefSeq" id="WP_155319734.1">
    <property type="nucleotide sequence ID" value="NZ_AP021874.1"/>
</dbReference>
<dbReference type="CDD" id="cd01651">
    <property type="entry name" value="RT_G2_intron"/>
    <property type="match status" value="1"/>
</dbReference>
<dbReference type="InterPro" id="IPR000477">
    <property type="entry name" value="RT_dom"/>
</dbReference>
<keyword evidence="7" id="KW-0051">Antiviral defense</keyword>
<dbReference type="Proteomes" id="UP000427906">
    <property type="component" value="Chromosome"/>
</dbReference>
<dbReference type="KEGG" id="dalk:DSCA_58980"/>
<dbReference type="PANTHER" id="PTHR34047:SF8">
    <property type="entry name" value="PROTEIN YKFC"/>
    <property type="match status" value="1"/>
</dbReference>
<keyword evidence="12" id="KW-1185">Reference proteome</keyword>
<dbReference type="PRINTS" id="PR00866">
    <property type="entry name" value="RNADNAPOLMS"/>
</dbReference>
<comment type="similarity">
    <text evidence="8">Belongs to the bacterial reverse transcriptase family.</text>
</comment>
<evidence type="ECO:0000256" key="2">
    <source>
        <dbReference type="ARBA" id="ARBA00022679"/>
    </source>
</evidence>
<evidence type="ECO:0000256" key="4">
    <source>
        <dbReference type="ARBA" id="ARBA00022723"/>
    </source>
</evidence>
<evidence type="ECO:0000256" key="3">
    <source>
        <dbReference type="ARBA" id="ARBA00022695"/>
    </source>
</evidence>
<reference evidence="11 12" key="1">
    <citation type="submission" date="2019-11" db="EMBL/GenBank/DDBJ databases">
        <title>Comparative genomics of hydrocarbon-degrading Desulfosarcina strains.</title>
        <authorList>
            <person name="Watanabe M."/>
            <person name="Kojima H."/>
            <person name="Fukui M."/>
        </authorList>
    </citation>
    <scope>NUCLEOTIDE SEQUENCE [LARGE SCALE GENOMIC DNA]</scope>
    <source>
        <strain evidence="11 12">PL12</strain>
    </source>
</reference>
<name>A0A5K7YTK7_9BACT</name>
<evidence type="ECO:0000256" key="6">
    <source>
        <dbReference type="ARBA" id="ARBA00022918"/>
    </source>
</evidence>
<sequence length="471" mass="53983">MNVERQQGITEQLSLFEQVGSVIRPVDFGEAGSGSGTSEEQQAFAAVAQQRALTQDLMERVVLPSNLNAAYRRVKANKGSAGIDGMTVDDLSPWLSTHKGQLIEQLVTGTYKPCQIRGVQIPKPAGGMRQLGIPTVVDRLVQQAILQVLEPILDATFSPASHGFRPRHSAHTALKQAQEYVASGHEVVVDMDLEKFFDRVNHDVLMGRLCRWIGDKRLLRVIRRFLEAGMLQEGVKIRRVEGTPQGGPLSPLLANLLLDDLDKELERRGHRFCRYADDCNIYVRTKRAGERVMQSITRFLEKKLCLRVNQAKSAVAPVQERKFLGYRLMPGGWLGIAPASLKRVKDRIRQITRRNRGVSMMTVIRKLNEYLTGWITYFRYARCRKYLRHLDQWLRRKVRCYRLKQRKRPKPIVDFLVDQGEPEWRSWLLALSGKGWWRMAGSPQANEAMPIQWFEKVGMINLTNRYLLLNR</sequence>
<evidence type="ECO:0000313" key="11">
    <source>
        <dbReference type="EMBL" id="BBO71968.1"/>
    </source>
</evidence>